<dbReference type="EMBL" id="JAHLQT010024959">
    <property type="protein sequence ID" value="KAG7164765.1"/>
    <property type="molecule type" value="Genomic_DNA"/>
</dbReference>
<name>A0A8J5MUE0_HOMAM</name>
<organism evidence="1 2">
    <name type="scientific">Homarus americanus</name>
    <name type="common">American lobster</name>
    <dbReference type="NCBI Taxonomy" id="6706"/>
    <lineage>
        <taxon>Eukaryota</taxon>
        <taxon>Metazoa</taxon>
        <taxon>Ecdysozoa</taxon>
        <taxon>Arthropoda</taxon>
        <taxon>Crustacea</taxon>
        <taxon>Multicrustacea</taxon>
        <taxon>Malacostraca</taxon>
        <taxon>Eumalacostraca</taxon>
        <taxon>Eucarida</taxon>
        <taxon>Decapoda</taxon>
        <taxon>Pleocyemata</taxon>
        <taxon>Astacidea</taxon>
        <taxon>Nephropoidea</taxon>
        <taxon>Nephropidae</taxon>
        <taxon>Homarus</taxon>
    </lineage>
</organism>
<gene>
    <name evidence="1" type="ORF">Hamer_G005182</name>
</gene>
<protein>
    <submittedName>
        <fullName evidence="1">CENPB DNA-binding domain containing protein 1-like 42</fullName>
    </submittedName>
</protein>
<keyword evidence="2" id="KW-1185">Reference proteome</keyword>
<dbReference type="Proteomes" id="UP000747542">
    <property type="component" value="Unassembled WGS sequence"/>
</dbReference>
<accession>A0A8J5MUE0</accession>
<comment type="caution">
    <text evidence="1">The sequence shown here is derived from an EMBL/GenBank/DDBJ whole genome shotgun (WGS) entry which is preliminary data.</text>
</comment>
<proteinExistence type="predicted"/>
<dbReference type="AlphaFoldDB" id="A0A8J5MUE0"/>
<keyword evidence="1" id="KW-0238">DNA-binding</keyword>
<evidence type="ECO:0000313" key="1">
    <source>
        <dbReference type="EMBL" id="KAG7164765.1"/>
    </source>
</evidence>
<evidence type="ECO:0000313" key="2">
    <source>
        <dbReference type="Proteomes" id="UP000747542"/>
    </source>
</evidence>
<reference evidence="1" key="1">
    <citation type="journal article" date="2021" name="Sci. Adv.">
        <title>The American lobster genome reveals insights on longevity, neural, and immune adaptations.</title>
        <authorList>
            <person name="Polinski J.M."/>
            <person name="Zimin A.V."/>
            <person name="Clark K.F."/>
            <person name="Kohn A.B."/>
            <person name="Sadowski N."/>
            <person name="Timp W."/>
            <person name="Ptitsyn A."/>
            <person name="Khanna P."/>
            <person name="Romanova D.Y."/>
            <person name="Williams P."/>
            <person name="Greenwood S.J."/>
            <person name="Moroz L.L."/>
            <person name="Walt D.R."/>
            <person name="Bodnar A.G."/>
        </authorList>
    </citation>
    <scope>NUCLEOTIDE SEQUENCE</scope>
    <source>
        <strain evidence="1">GMGI-L3</strain>
    </source>
</reference>
<sequence>MCSNVKRGELTTDITRALDLGESTLRTIHDSAEKIKESAKSGTLVSAFKPSYSRSLIKEQMLITWIKHQTDKNVPISMPVKQAKVWSILYFLV</sequence>
<dbReference type="GO" id="GO:0003677">
    <property type="term" value="F:DNA binding"/>
    <property type="evidence" value="ECO:0007669"/>
    <property type="project" value="UniProtKB-KW"/>
</dbReference>